<feature type="region of interest" description="Disordered" evidence="1">
    <location>
        <begin position="129"/>
        <end position="157"/>
    </location>
</feature>
<gene>
    <name evidence="4" type="ORF">CCOS01_12247</name>
</gene>
<accession>A0AAJ0DX35</accession>
<keyword evidence="4" id="KW-0808">Transferase</keyword>
<dbReference type="InterPro" id="IPR002656">
    <property type="entry name" value="Acyl_transf_3_dom"/>
</dbReference>
<keyword evidence="2" id="KW-0812">Transmembrane</keyword>
<dbReference type="GeneID" id="85343943"/>
<feature type="domain" description="Acyltransferase 3" evidence="3">
    <location>
        <begin position="263"/>
        <end position="613"/>
    </location>
</feature>
<name>A0AAJ0DX35_9PEZI</name>
<organism evidence="4 5">
    <name type="scientific">Colletotrichum costaricense</name>
    <dbReference type="NCBI Taxonomy" id="1209916"/>
    <lineage>
        <taxon>Eukaryota</taxon>
        <taxon>Fungi</taxon>
        <taxon>Dikarya</taxon>
        <taxon>Ascomycota</taxon>
        <taxon>Pezizomycotina</taxon>
        <taxon>Sordariomycetes</taxon>
        <taxon>Hypocreomycetidae</taxon>
        <taxon>Glomerellales</taxon>
        <taxon>Glomerellaceae</taxon>
        <taxon>Colletotrichum</taxon>
        <taxon>Colletotrichum acutatum species complex</taxon>
    </lineage>
</organism>
<keyword evidence="2" id="KW-1133">Transmembrane helix</keyword>
<reference evidence="4 5" key="1">
    <citation type="submission" date="2016-10" db="EMBL/GenBank/DDBJ databases">
        <title>The genome sequence of Colletotrichum fioriniae PJ7.</title>
        <authorList>
            <person name="Baroncelli R."/>
        </authorList>
    </citation>
    <scope>NUCLEOTIDE SEQUENCE [LARGE SCALE GENOMIC DNA]</scope>
    <source>
        <strain evidence="4 5">IMI 309622</strain>
    </source>
</reference>
<feature type="transmembrane region" description="Helical" evidence="2">
    <location>
        <begin position="510"/>
        <end position="530"/>
    </location>
</feature>
<evidence type="ECO:0000256" key="2">
    <source>
        <dbReference type="SAM" id="Phobius"/>
    </source>
</evidence>
<feature type="transmembrane region" description="Helical" evidence="2">
    <location>
        <begin position="366"/>
        <end position="388"/>
    </location>
</feature>
<proteinExistence type="predicted"/>
<dbReference type="PANTHER" id="PTHR23028">
    <property type="entry name" value="ACETYLTRANSFERASE"/>
    <property type="match status" value="1"/>
</dbReference>
<keyword evidence="4" id="KW-0012">Acyltransferase</keyword>
<dbReference type="GO" id="GO:0016747">
    <property type="term" value="F:acyltransferase activity, transferring groups other than amino-acyl groups"/>
    <property type="evidence" value="ECO:0007669"/>
    <property type="project" value="InterPro"/>
</dbReference>
<protein>
    <submittedName>
        <fullName evidence="4">Acyltransferase</fullName>
    </submittedName>
</protein>
<dbReference type="PANTHER" id="PTHR23028:SF125">
    <property type="entry name" value="ACYLTRANSFERASE"/>
    <property type="match status" value="1"/>
</dbReference>
<dbReference type="EMBL" id="MOOE01000014">
    <property type="protein sequence ID" value="KAK1517990.1"/>
    <property type="molecule type" value="Genomic_DNA"/>
</dbReference>
<dbReference type="Pfam" id="PF01757">
    <property type="entry name" value="Acyl_transf_3"/>
    <property type="match status" value="1"/>
</dbReference>
<dbReference type="AlphaFoldDB" id="A0AAJ0DX35"/>
<comment type="caution">
    <text evidence="4">The sequence shown here is derived from an EMBL/GenBank/DDBJ whole genome shotgun (WGS) entry which is preliminary data.</text>
</comment>
<evidence type="ECO:0000256" key="1">
    <source>
        <dbReference type="SAM" id="MobiDB-lite"/>
    </source>
</evidence>
<dbReference type="Proteomes" id="UP001240678">
    <property type="component" value="Unassembled WGS sequence"/>
</dbReference>
<dbReference type="InterPro" id="IPR050879">
    <property type="entry name" value="Acyltransferase_3"/>
</dbReference>
<feature type="transmembrane region" description="Helical" evidence="2">
    <location>
        <begin position="464"/>
        <end position="489"/>
    </location>
</feature>
<evidence type="ECO:0000313" key="5">
    <source>
        <dbReference type="Proteomes" id="UP001240678"/>
    </source>
</evidence>
<dbReference type="RefSeq" id="XP_060309339.1">
    <property type="nucleotide sequence ID" value="XM_060460396.1"/>
</dbReference>
<evidence type="ECO:0000259" key="3">
    <source>
        <dbReference type="Pfam" id="PF01757"/>
    </source>
</evidence>
<sequence length="693" mass="80508">MREMSDIAPTPLNFDHFVAGLWSLSLALRILPRSIPRISNQEPPEGLWTSDPGLTAPPRMLSWLDRGIFVRFSCLWAFDFARRRQRKVQSINAKPDYTRPRTQGATSWLTTADEPVQDSLILKRTRASFPKSSKFPERQGSRTPLPAASRKRGHPAAVLDRKHASSVSLRLKRLLLTRFIVFSKVFNSLKMPPRNEGILDSHEWDEVKPTWCDKSKWLADESDWKPASLVRIRRPSRLNISSLSTFFWPIKDTKNPEKLRPTAYLDGLRGFAAFLVYWHHNQLWAHEPHVQNRIFENAFGYENKYHFIAFPGIRHLFTGGHFSVSVFFVISGYVLSAKPLSLIQSGDHGKFAENVGSALFRRWLRLYIPLAATTFFYMTFLHMFNIWVDNIERAPTWRDDVWLYYCELKNFSFVFTTGGGPFFSWNPHLWSIPVEMKGSVIVYTSLVAFSRCTRNARLWCEAGLAFYFMYIADGWYGAMFVMGMMLCDLDLLAKKNDLPNFFKRLEPAKIFIYYHLFAVSMYLGGIPSYTGDVMKMRENRGWYYLSFLKPQAVFDYKWFYLFWAATMLVSAVPRIWWLKRFFETRFCQYLGRISFALYLVHGPVLGTLGDRLYTAVGYHKETERQHLAHLVDRFPLPKVGPLGLEPAFLIPHVILLPVTLWIAEIVTRFIDEPSVKIAQWLYRKTLPTAPAKA</sequence>
<keyword evidence="2" id="KW-0472">Membrane</keyword>
<evidence type="ECO:0000313" key="4">
    <source>
        <dbReference type="EMBL" id="KAK1517990.1"/>
    </source>
</evidence>
<keyword evidence="5" id="KW-1185">Reference proteome</keyword>
<feature type="transmembrane region" description="Helical" evidence="2">
    <location>
        <begin position="558"/>
        <end position="577"/>
    </location>
</feature>